<dbReference type="Pfam" id="PF08241">
    <property type="entry name" value="Methyltransf_11"/>
    <property type="match status" value="1"/>
</dbReference>
<evidence type="ECO:0000259" key="1">
    <source>
        <dbReference type="Pfam" id="PF08241"/>
    </source>
</evidence>
<dbReference type="InterPro" id="IPR029063">
    <property type="entry name" value="SAM-dependent_MTases_sf"/>
</dbReference>
<evidence type="ECO:0000313" key="2">
    <source>
        <dbReference type="EMBL" id="SHF40692.1"/>
    </source>
</evidence>
<dbReference type="Proteomes" id="UP000184245">
    <property type="component" value="Unassembled WGS sequence"/>
</dbReference>
<dbReference type="STRING" id="1122155.SAMN02745158_03615"/>
<dbReference type="OrthoDB" id="9804312at2"/>
<dbReference type="GO" id="GO:0032259">
    <property type="term" value="P:methylation"/>
    <property type="evidence" value="ECO:0007669"/>
    <property type="project" value="UniProtKB-KW"/>
</dbReference>
<evidence type="ECO:0000313" key="3">
    <source>
        <dbReference type="Proteomes" id="UP000184245"/>
    </source>
</evidence>
<name>A0A1M5BEU1_9CLOT</name>
<dbReference type="AlphaFoldDB" id="A0A1M5BEU1"/>
<keyword evidence="3" id="KW-1185">Reference proteome</keyword>
<reference evidence="2 3" key="1">
    <citation type="submission" date="2016-11" db="EMBL/GenBank/DDBJ databases">
        <authorList>
            <person name="Jaros S."/>
            <person name="Januszkiewicz K."/>
            <person name="Wedrychowicz H."/>
        </authorList>
    </citation>
    <scope>NUCLEOTIDE SEQUENCE [LARGE SCALE GENOMIC DNA]</scope>
    <source>
        <strain evidence="2 3">DSM 17459</strain>
    </source>
</reference>
<keyword evidence="2" id="KW-0808">Transferase</keyword>
<dbReference type="PANTHER" id="PTHR43861:SF1">
    <property type="entry name" value="TRANS-ACONITATE 2-METHYLTRANSFERASE"/>
    <property type="match status" value="1"/>
</dbReference>
<dbReference type="SUPFAM" id="SSF53335">
    <property type="entry name" value="S-adenosyl-L-methionine-dependent methyltransferases"/>
    <property type="match status" value="1"/>
</dbReference>
<gene>
    <name evidence="2" type="ORF">SAMN02745158_03615</name>
</gene>
<dbReference type="GO" id="GO:0008757">
    <property type="term" value="F:S-adenosylmethionine-dependent methyltransferase activity"/>
    <property type="evidence" value="ECO:0007669"/>
    <property type="project" value="InterPro"/>
</dbReference>
<feature type="domain" description="Methyltransferase type 11" evidence="1">
    <location>
        <begin position="41"/>
        <end position="132"/>
    </location>
</feature>
<dbReference type="InterPro" id="IPR013216">
    <property type="entry name" value="Methyltransf_11"/>
</dbReference>
<dbReference type="Gene3D" id="3.40.50.150">
    <property type="entry name" value="Vaccinia Virus protein VP39"/>
    <property type="match status" value="1"/>
</dbReference>
<keyword evidence="2" id="KW-0489">Methyltransferase</keyword>
<protein>
    <submittedName>
        <fullName evidence="2">Methyltransferase domain-containing protein</fullName>
    </submittedName>
</protein>
<sequence>MDSIDYYDRYAIPYFEKTVDLSMEEMLKPFIELLPENAEVLDLGCGSGRDTLYMEEEGISVTPMDASAEMCKLASIHTGKEVLNLRLEDMDFDDVFDGVWACAIIGHFTPQEVKKAMKKVIRSLKEGGIMYFSVRKGDRDGQYNGRYFCDYSKRALEDLVESLRNVELIDIWVTEDIRKESEGNEWFNVLLRKTE</sequence>
<dbReference type="PANTHER" id="PTHR43861">
    <property type="entry name" value="TRANS-ACONITATE 2-METHYLTRANSFERASE-RELATED"/>
    <property type="match status" value="1"/>
</dbReference>
<dbReference type="EMBL" id="FQVI01000026">
    <property type="protein sequence ID" value="SHF40692.1"/>
    <property type="molecule type" value="Genomic_DNA"/>
</dbReference>
<dbReference type="CDD" id="cd02440">
    <property type="entry name" value="AdoMet_MTases"/>
    <property type="match status" value="1"/>
</dbReference>
<organism evidence="2 3">
    <name type="scientific">Lactonifactor longoviformis DSM 17459</name>
    <dbReference type="NCBI Taxonomy" id="1122155"/>
    <lineage>
        <taxon>Bacteria</taxon>
        <taxon>Bacillati</taxon>
        <taxon>Bacillota</taxon>
        <taxon>Clostridia</taxon>
        <taxon>Eubacteriales</taxon>
        <taxon>Clostridiaceae</taxon>
        <taxon>Lactonifactor</taxon>
    </lineage>
</organism>
<dbReference type="RefSeq" id="WP_072854177.1">
    <property type="nucleotide sequence ID" value="NZ_FQVI01000026.1"/>
</dbReference>
<accession>A0A1M5BEU1</accession>
<proteinExistence type="predicted"/>